<name>M7BN78_CHEMY</name>
<dbReference type="AlphaFoldDB" id="M7BN78"/>
<accession>M7BN78</accession>
<keyword evidence="2" id="KW-1185">Reference proteome</keyword>
<gene>
    <name evidence="1" type="ORF">UY3_03438</name>
</gene>
<evidence type="ECO:0000313" key="1">
    <source>
        <dbReference type="EMBL" id="EMP39326.1"/>
    </source>
</evidence>
<organism evidence="1 2">
    <name type="scientific">Chelonia mydas</name>
    <name type="common">Green sea-turtle</name>
    <name type="synonym">Chelonia agassizi</name>
    <dbReference type="NCBI Taxonomy" id="8469"/>
    <lineage>
        <taxon>Eukaryota</taxon>
        <taxon>Metazoa</taxon>
        <taxon>Chordata</taxon>
        <taxon>Craniata</taxon>
        <taxon>Vertebrata</taxon>
        <taxon>Euteleostomi</taxon>
        <taxon>Archelosauria</taxon>
        <taxon>Testudinata</taxon>
        <taxon>Testudines</taxon>
        <taxon>Cryptodira</taxon>
        <taxon>Durocryptodira</taxon>
        <taxon>Americhelydia</taxon>
        <taxon>Chelonioidea</taxon>
        <taxon>Cheloniidae</taxon>
        <taxon>Chelonia</taxon>
    </lineage>
</organism>
<evidence type="ECO:0000313" key="2">
    <source>
        <dbReference type="Proteomes" id="UP000031443"/>
    </source>
</evidence>
<dbReference type="Proteomes" id="UP000031443">
    <property type="component" value="Unassembled WGS sequence"/>
</dbReference>
<dbReference type="EMBL" id="KB517028">
    <property type="protein sequence ID" value="EMP39326.1"/>
    <property type="molecule type" value="Genomic_DNA"/>
</dbReference>
<reference evidence="2" key="1">
    <citation type="journal article" date="2013" name="Nat. Genet.">
        <title>The draft genomes of soft-shell turtle and green sea turtle yield insights into the development and evolution of the turtle-specific body plan.</title>
        <authorList>
            <person name="Wang Z."/>
            <person name="Pascual-Anaya J."/>
            <person name="Zadissa A."/>
            <person name="Li W."/>
            <person name="Niimura Y."/>
            <person name="Huang Z."/>
            <person name="Li C."/>
            <person name="White S."/>
            <person name="Xiong Z."/>
            <person name="Fang D."/>
            <person name="Wang B."/>
            <person name="Ming Y."/>
            <person name="Chen Y."/>
            <person name="Zheng Y."/>
            <person name="Kuraku S."/>
            <person name="Pignatelli M."/>
            <person name="Herrero J."/>
            <person name="Beal K."/>
            <person name="Nozawa M."/>
            <person name="Li Q."/>
            <person name="Wang J."/>
            <person name="Zhang H."/>
            <person name="Yu L."/>
            <person name="Shigenobu S."/>
            <person name="Wang J."/>
            <person name="Liu J."/>
            <person name="Flicek P."/>
            <person name="Searle S."/>
            <person name="Wang J."/>
            <person name="Kuratani S."/>
            <person name="Yin Y."/>
            <person name="Aken B."/>
            <person name="Zhang G."/>
            <person name="Irie N."/>
        </authorList>
    </citation>
    <scope>NUCLEOTIDE SEQUENCE [LARGE SCALE GENOMIC DNA]</scope>
</reference>
<sequence length="67" mass="7472">MPPKTRASEGPDAEVLLKTRSAAGLRREWTQRLEGRIKMLQKSCGEQEAQMSLLSVQTFQPIDKTAA</sequence>
<protein>
    <submittedName>
        <fullName evidence="1">Uncharacterized protein</fullName>
    </submittedName>
</protein>
<proteinExistence type="predicted"/>